<dbReference type="InterPro" id="IPR003604">
    <property type="entry name" value="Matrin/U1-like-C_Znf_C2H2"/>
</dbReference>
<proteinExistence type="predicted"/>
<dbReference type="GO" id="GO:0003676">
    <property type="term" value="F:nucleic acid binding"/>
    <property type="evidence" value="ECO:0007669"/>
    <property type="project" value="InterPro"/>
</dbReference>
<keyword evidence="3" id="KW-0862">Zinc</keyword>
<comment type="caution">
    <text evidence="3">The sequence shown here is derived from an EMBL/GenBank/DDBJ whole genome shotgun (WGS) entry which is preliminary data.</text>
</comment>
<dbReference type="SMART" id="SM00451">
    <property type="entry name" value="ZnF_U1"/>
    <property type="match status" value="2"/>
</dbReference>
<dbReference type="InterPro" id="IPR013087">
    <property type="entry name" value="Znf_C2H2_type"/>
</dbReference>
<feature type="compositionally biased region" description="Basic residues" evidence="1">
    <location>
        <begin position="240"/>
        <end position="249"/>
    </location>
</feature>
<dbReference type="EMBL" id="JAGRRH010000004">
    <property type="protein sequence ID" value="KAG7371453.1"/>
    <property type="molecule type" value="Genomic_DNA"/>
</dbReference>
<accession>A0A9K3LZJ0</accession>
<keyword evidence="4" id="KW-1185">Reference proteome</keyword>
<dbReference type="OrthoDB" id="434647at2759"/>
<evidence type="ECO:0000313" key="4">
    <source>
        <dbReference type="Proteomes" id="UP000693970"/>
    </source>
</evidence>
<dbReference type="GO" id="GO:0008270">
    <property type="term" value="F:zinc ion binding"/>
    <property type="evidence" value="ECO:0007669"/>
    <property type="project" value="UniProtKB-KW"/>
</dbReference>
<evidence type="ECO:0000256" key="1">
    <source>
        <dbReference type="SAM" id="MobiDB-lite"/>
    </source>
</evidence>
<dbReference type="Proteomes" id="UP000693970">
    <property type="component" value="Unassembled WGS sequence"/>
</dbReference>
<evidence type="ECO:0000313" key="3">
    <source>
        <dbReference type="EMBL" id="KAG7371453.1"/>
    </source>
</evidence>
<gene>
    <name evidence="3" type="ORF">IV203_020023</name>
</gene>
<feature type="region of interest" description="Disordered" evidence="1">
    <location>
        <begin position="174"/>
        <end position="205"/>
    </location>
</feature>
<dbReference type="PROSITE" id="PS00028">
    <property type="entry name" value="ZINC_FINGER_C2H2_1"/>
    <property type="match status" value="1"/>
</dbReference>
<feature type="compositionally biased region" description="Acidic residues" evidence="1">
    <location>
        <begin position="174"/>
        <end position="187"/>
    </location>
</feature>
<organism evidence="3 4">
    <name type="scientific">Nitzschia inconspicua</name>
    <dbReference type="NCBI Taxonomy" id="303405"/>
    <lineage>
        <taxon>Eukaryota</taxon>
        <taxon>Sar</taxon>
        <taxon>Stramenopiles</taxon>
        <taxon>Ochrophyta</taxon>
        <taxon>Bacillariophyta</taxon>
        <taxon>Bacillariophyceae</taxon>
        <taxon>Bacillariophycidae</taxon>
        <taxon>Bacillariales</taxon>
        <taxon>Bacillariaceae</taxon>
        <taxon>Nitzschia</taxon>
    </lineage>
</organism>
<evidence type="ECO:0000259" key="2">
    <source>
        <dbReference type="PROSITE" id="PS00028"/>
    </source>
</evidence>
<reference evidence="3" key="1">
    <citation type="journal article" date="2021" name="Sci. Rep.">
        <title>Diploid genomic architecture of Nitzschia inconspicua, an elite biomass production diatom.</title>
        <authorList>
            <person name="Oliver A."/>
            <person name="Podell S."/>
            <person name="Pinowska A."/>
            <person name="Traller J.C."/>
            <person name="Smith S.R."/>
            <person name="McClure R."/>
            <person name="Beliaev A."/>
            <person name="Bohutskyi P."/>
            <person name="Hill E.A."/>
            <person name="Rabines A."/>
            <person name="Zheng H."/>
            <person name="Allen L.Z."/>
            <person name="Kuo A."/>
            <person name="Grigoriev I.V."/>
            <person name="Allen A.E."/>
            <person name="Hazlebeck D."/>
            <person name="Allen E.E."/>
        </authorList>
    </citation>
    <scope>NUCLEOTIDE SEQUENCE</scope>
    <source>
        <strain evidence="3">Hildebrandi</strain>
    </source>
</reference>
<name>A0A9K3LZJ0_9STRA</name>
<keyword evidence="3" id="KW-0479">Metal-binding</keyword>
<feature type="region of interest" description="Disordered" evidence="1">
    <location>
        <begin position="93"/>
        <end position="160"/>
    </location>
</feature>
<keyword evidence="3" id="KW-0863">Zinc-finger</keyword>
<feature type="compositionally biased region" description="Low complexity" evidence="1">
    <location>
        <begin position="368"/>
        <end position="393"/>
    </location>
</feature>
<sequence length="399" mass="45752">MGKKSRAKAASLILSVLTDDGPRTETELCRAVQDQDDTIKKSSIRRAIVDLLQTTQIFQKDEEQKSFQLSTTTTMVNGCQDSKNEDAIAMSPHESNESQVNFVKQEISPPPSSTIPIAMRLRQHNSNSNTKRNEDDNPNNNKRIKPSVRFQEQEDENADIDDEIARLERELAQYDDEDDSDDDSDDNEQTHTQSVVQDNPEPTVLSLSKFSDDRVEHLPEEALPIPGRYHPNNNTDSTTKKKKSQKRKREPSSTTEETERTGNKMDGLQQAVKEVLEGYQARSSERLPFYCRYCAHQFDNENDFNQHKTTDFHRTAVATERKLTYCKLCRLQLTSPVQMKEHLTSRPHQQRLQYMKAKNRGGGQVRTNGNNSGFANPNNKNRLQPQRQQQRQPASSFQR</sequence>
<dbReference type="AlphaFoldDB" id="A0A9K3LZJ0"/>
<feature type="domain" description="C2H2-type" evidence="2">
    <location>
        <begin position="291"/>
        <end position="313"/>
    </location>
</feature>
<protein>
    <submittedName>
        <fullName evidence="3">Zinc-finger double-stranded RNA-binding protein</fullName>
    </submittedName>
</protein>
<feature type="region of interest" description="Disordered" evidence="1">
    <location>
        <begin position="220"/>
        <end position="265"/>
    </location>
</feature>
<reference evidence="3" key="2">
    <citation type="submission" date="2021-04" db="EMBL/GenBank/DDBJ databases">
        <authorList>
            <person name="Podell S."/>
        </authorList>
    </citation>
    <scope>NUCLEOTIDE SEQUENCE</scope>
    <source>
        <strain evidence="3">Hildebrandi</strain>
    </source>
</reference>
<dbReference type="Pfam" id="PF12874">
    <property type="entry name" value="zf-met"/>
    <property type="match status" value="1"/>
</dbReference>
<feature type="region of interest" description="Disordered" evidence="1">
    <location>
        <begin position="360"/>
        <end position="399"/>
    </location>
</feature>